<dbReference type="InterPro" id="IPR018640">
    <property type="entry name" value="DUF2063"/>
</dbReference>
<gene>
    <name evidence="2" type="ORF">HBF26_06225</name>
</gene>
<evidence type="ECO:0000259" key="1">
    <source>
        <dbReference type="Pfam" id="PF09836"/>
    </source>
</evidence>
<protein>
    <submittedName>
        <fullName evidence="2">DUF2063 domain-containing protein</fullName>
    </submittedName>
</protein>
<dbReference type="Proteomes" id="UP001429601">
    <property type="component" value="Unassembled WGS sequence"/>
</dbReference>
<name>A0ABX0Q2C4_9GAMM</name>
<feature type="domain" description="Putative DNA-binding" evidence="1">
    <location>
        <begin position="7"/>
        <end position="90"/>
    </location>
</feature>
<dbReference type="Pfam" id="PF09836">
    <property type="entry name" value="DUF2063"/>
    <property type="match status" value="1"/>
</dbReference>
<organism evidence="2 3">
    <name type="scientific">Luteibacter jiangsuensis</name>
    <dbReference type="NCBI Taxonomy" id="637577"/>
    <lineage>
        <taxon>Bacteria</taxon>
        <taxon>Pseudomonadati</taxon>
        <taxon>Pseudomonadota</taxon>
        <taxon>Gammaproteobacteria</taxon>
        <taxon>Lysobacterales</taxon>
        <taxon>Rhodanobacteraceae</taxon>
        <taxon>Luteibacter</taxon>
    </lineage>
</organism>
<dbReference type="RefSeq" id="WP_167124131.1">
    <property type="nucleotide sequence ID" value="NZ_JAAQQR010000002.1"/>
</dbReference>
<reference evidence="2 3" key="1">
    <citation type="journal article" date="2011" name="Curr. Microbiol.">
        <title>Luteibacter jiangsuensis sp. nov.: a methamidophos-degrading bacterium isolated from a methamidophos-manufacturing factory.</title>
        <authorList>
            <person name="Wang L."/>
            <person name="Wang G.L."/>
            <person name="Li S.P."/>
            <person name="Jiang J.D."/>
        </authorList>
    </citation>
    <scope>NUCLEOTIDE SEQUENCE [LARGE SCALE GENOMIC DNA]</scope>
    <source>
        <strain evidence="2 3">CGMCC 1.10133</strain>
    </source>
</reference>
<evidence type="ECO:0000313" key="3">
    <source>
        <dbReference type="Proteomes" id="UP001429601"/>
    </source>
</evidence>
<proteinExistence type="predicted"/>
<comment type="caution">
    <text evidence="2">The sequence shown here is derived from an EMBL/GenBank/DDBJ whole genome shotgun (WGS) entry which is preliminary data.</text>
</comment>
<accession>A0ABX0Q2C4</accession>
<evidence type="ECO:0000313" key="2">
    <source>
        <dbReference type="EMBL" id="NID04473.1"/>
    </source>
</evidence>
<dbReference type="EMBL" id="JAAQQR010000002">
    <property type="protein sequence ID" value="NID04473.1"/>
    <property type="molecule type" value="Genomic_DNA"/>
</dbReference>
<sequence>MNGFAAFQRDFAAALFADMPSFAPASHPAFAVYRNTVMRACLDALEANFPAVACLVGRDWFRSAAAIHVASSPPRDARLAMYGESFADFLAGFEPAGSLPYLADVARLDRLYVECLHAEDVPTLGADRLAALGPGALARTCLRPHPATRWFSSAMPSRTIWEASRRGEAVHADLSWQPEQALVLRTPHGVHVQPAGPLEIDLLEACAAGATLGEATLAAATTYPDARIDLTLSGLLRSGAFATP</sequence>
<keyword evidence="3" id="KW-1185">Reference proteome</keyword>